<keyword evidence="2" id="KW-1185">Reference proteome</keyword>
<reference evidence="1 2" key="1">
    <citation type="journal article" date="2019" name="Sci. Rep.">
        <title>Orb-weaving spider Araneus ventricosus genome elucidates the spidroin gene catalogue.</title>
        <authorList>
            <person name="Kono N."/>
            <person name="Nakamura H."/>
            <person name="Ohtoshi R."/>
            <person name="Moran D.A.P."/>
            <person name="Shinohara A."/>
            <person name="Yoshida Y."/>
            <person name="Fujiwara M."/>
            <person name="Mori M."/>
            <person name="Tomita M."/>
            <person name="Arakawa K."/>
        </authorList>
    </citation>
    <scope>NUCLEOTIDE SEQUENCE [LARGE SCALE GENOMIC DNA]</scope>
</reference>
<name>A0A4Y2V5X8_ARAVE</name>
<dbReference type="EMBL" id="BGPR01042658">
    <property type="protein sequence ID" value="GBO19147.1"/>
    <property type="molecule type" value="Genomic_DNA"/>
</dbReference>
<feature type="non-terminal residue" evidence="1">
    <location>
        <position position="167"/>
    </location>
</feature>
<proteinExistence type="predicted"/>
<gene>
    <name evidence="1" type="ORF">AVEN_210708_1</name>
</gene>
<dbReference type="PANTHER" id="PTHR47510">
    <property type="entry name" value="REVERSE TRANSCRIPTASE DOMAIN-CONTAINING PROTEIN"/>
    <property type="match status" value="1"/>
</dbReference>
<dbReference type="Proteomes" id="UP000499080">
    <property type="component" value="Unassembled WGS sequence"/>
</dbReference>
<organism evidence="1 2">
    <name type="scientific">Araneus ventricosus</name>
    <name type="common">Orbweaver spider</name>
    <name type="synonym">Epeira ventricosa</name>
    <dbReference type="NCBI Taxonomy" id="182803"/>
    <lineage>
        <taxon>Eukaryota</taxon>
        <taxon>Metazoa</taxon>
        <taxon>Ecdysozoa</taxon>
        <taxon>Arthropoda</taxon>
        <taxon>Chelicerata</taxon>
        <taxon>Arachnida</taxon>
        <taxon>Araneae</taxon>
        <taxon>Araneomorphae</taxon>
        <taxon>Entelegynae</taxon>
        <taxon>Araneoidea</taxon>
        <taxon>Araneidae</taxon>
        <taxon>Araneus</taxon>
    </lineage>
</organism>
<evidence type="ECO:0000313" key="2">
    <source>
        <dbReference type="Proteomes" id="UP000499080"/>
    </source>
</evidence>
<comment type="caution">
    <text evidence="1">The sequence shown here is derived from an EMBL/GenBank/DDBJ whole genome shotgun (WGS) entry which is preliminary data.</text>
</comment>
<dbReference type="AlphaFoldDB" id="A0A4Y2V5X8"/>
<sequence>MSLNQEDNSIYIAARKFSRKYIQIPPILDTDGIKYTPLGKANAFKFSLENSFQNNPEPYDGAHIDEVNRAIRRYIDNPKPSSNIKLTSPQEILSLLKRINPRKATGPDGIPNKALKQIPTNVITFIIKICNYFLTIWKTAHVLMFPKPRQNRKLPGNYRPISLLSNI</sequence>
<dbReference type="PANTHER" id="PTHR47510:SF3">
    <property type="entry name" value="ENDO_EXONUCLEASE_PHOSPHATASE DOMAIN-CONTAINING PROTEIN"/>
    <property type="match status" value="1"/>
</dbReference>
<accession>A0A4Y2V5X8</accession>
<protein>
    <recommendedName>
        <fullName evidence="3">RNA-directed DNA polymerase from transposon X-element</fullName>
    </recommendedName>
</protein>
<evidence type="ECO:0008006" key="3">
    <source>
        <dbReference type="Google" id="ProtNLM"/>
    </source>
</evidence>
<evidence type="ECO:0000313" key="1">
    <source>
        <dbReference type="EMBL" id="GBO19147.1"/>
    </source>
</evidence>